<dbReference type="Proteomes" id="UP000289440">
    <property type="component" value="Chromosome"/>
</dbReference>
<organism evidence="1 2">
    <name type="scientific">Mesomycoplasma neurolyticum</name>
    <dbReference type="NCBI Taxonomy" id="2120"/>
    <lineage>
        <taxon>Bacteria</taxon>
        <taxon>Bacillati</taxon>
        <taxon>Mycoplasmatota</taxon>
        <taxon>Mycoplasmoidales</taxon>
        <taxon>Metamycoplasmataceae</taxon>
        <taxon>Mesomycoplasma</taxon>
    </lineage>
</organism>
<dbReference type="SUPFAM" id="SSF50494">
    <property type="entry name" value="Trypsin-like serine proteases"/>
    <property type="match status" value="1"/>
</dbReference>
<dbReference type="AlphaFoldDB" id="A0A449A678"/>
<dbReference type="InterPro" id="IPR009003">
    <property type="entry name" value="Peptidase_S1_PA"/>
</dbReference>
<reference evidence="1 2" key="1">
    <citation type="submission" date="2019-01" db="EMBL/GenBank/DDBJ databases">
        <authorList>
            <consortium name="Pathogen Informatics"/>
        </authorList>
    </citation>
    <scope>NUCLEOTIDE SEQUENCE [LARGE SCALE GENOMIC DNA]</scope>
    <source>
        <strain evidence="1 2">NCTC10166</strain>
    </source>
</reference>
<dbReference type="KEGG" id="mnu:NCTC10166_00776"/>
<sequence>MFTTSSLILTSCFGIFKDPPSSIIIPKPVDEDPVSTQDFDKAIIGISLATNKRPRIQNQDFTVDDLIREQNNLNNFLVYSIDPDWNNKINDFNLLPKIVPGSKNDDNGTIQIELEVQKPIFNETLFKKIYTVSGFKSNKNKSFQYKNKLKKLFSQELIKEKSNNNKKVFQYSDLKENFWDYFEIDKSILTKKNSNTYEKDNLLFFNFEFNHIDKNGVFWYSYEIEDKLTKEKFQNLAKLSNVNFTIINEDKNPLSDANFALNLKLENAKYFSTSFKELDSGKLAEKFDIQKKKSIFLAENYKLSVWNSASSYYDQNGVLLIKVKYLNFSRIFKFDVFSFNEISKNIFNLTKTNKNEINKNINLANKTDLAIYSLNFKDKTLRYKMIGEHIRNYVNGPDFEKHFFNYLESNSSAHKYLTIFNFNFEKETKKITFVFHNASGEEYELFIPLNPNENQYSKSIVSNFGDKTFSKEQIFKDIKNRTLSINYVVNDPNGTSRSIVSGTAWIFDRKFELDANGNLVPSNTYYLATNLHVLSELINKRDLVSSFSYSFNSKYDTIPTFLSYEEANNSKYSDVFRRFDRKLDESKYSWARKKVNNSIYITKESEEFWGNLKPFTFFDENNENNEYLDFAILEITFPNDYEYKVRNPFVYNFNGFNGYGDGLDLIYHIFNKPERARILKHQNIPDQVNYYNKNKPKFLISDKIIFENETLNNKENSENVIIPGNLYLGGYLGGHEWVEQESLAFVYKDNNILRQQNIIKDKKVFDLKTHTTDFILPNIKTGKGMSGSMVLNRSGQIVGILWGGFFDDKNSLNTQGNLVYGTGSLDTLSIKRSKNKTILRQWLDKTKNITTDLDAYENLISY</sequence>
<keyword evidence="2" id="KW-1185">Reference proteome</keyword>
<evidence type="ECO:0000313" key="2">
    <source>
        <dbReference type="Proteomes" id="UP000289440"/>
    </source>
</evidence>
<accession>A0A449A678</accession>
<proteinExistence type="predicted"/>
<gene>
    <name evidence="1" type="ORF">NCTC10166_00776</name>
</gene>
<name>A0A449A678_9BACT</name>
<dbReference type="PRINTS" id="PR00840">
    <property type="entry name" value="Y06768FAMILY"/>
</dbReference>
<protein>
    <submittedName>
        <fullName evidence="1">Uncharacterized protein</fullName>
    </submittedName>
</protein>
<dbReference type="InterPro" id="IPR022381">
    <property type="entry name" value="Uncharacterised_MG067"/>
</dbReference>
<evidence type="ECO:0000313" key="1">
    <source>
        <dbReference type="EMBL" id="VEU59790.1"/>
    </source>
</evidence>
<dbReference type="EMBL" id="LR214951">
    <property type="protein sequence ID" value="VEU59790.1"/>
    <property type="molecule type" value="Genomic_DNA"/>
</dbReference>